<gene>
    <name evidence="3" type="ORF">C6571_15200</name>
</gene>
<sequence>MAAHCKRISSHRCDKVLAAHWAFLQITWHCTLSVPNLCRYDGGHLTGRGAGVHATIHEWVQRFALDAPRAQRLWQLSGLHQQPPELKRALERGLALLAALLLGAGLIFWVAANWQTQTRAFKLGLLEGALLLSVLAALPWPRARTAALLLATLALGALLAFVGQTYQTGADPWQLFATWAGLALVWTLVARSDGLWAAWLLIAGLAIALWSSDTLLNPLANLLSWRSGRSWLTPLLWVVVFALPMALPRLGVVAPARIASRIAAAMALSAWVALGFWALLARDQPQMFMLNLALAAAVLAVSLARRPRDFVVLAMAVLALDVLVIAGLARVLVAHSRVEVGSALLLTVASAACVGLSGTWLYRLQSSEGAA</sequence>
<evidence type="ECO:0000313" key="4">
    <source>
        <dbReference type="Proteomes" id="UP000239326"/>
    </source>
</evidence>
<evidence type="ECO:0000313" key="3">
    <source>
        <dbReference type="EMBL" id="AVO42456.1"/>
    </source>
</evidence>
<dbReference type="EMBL" id="CP027669">
    <property type="protein sequence ID" value="AVO42456.1"/>
    <property type="molecule type" value="Genomic_DNA"/>
</dbReference>
<accession>A0A2S0N2W0</accession>
<feature type="transmembrane region" description="Helical" evidence="1">
    <location>
        <begin position="120"/>
        <end position="140"/>
    </location>
</feature>
<feature type="transmembrane region" description="Helical" evidence="1">
    <location>
        <begin position="286"/>
        <end position="304"/>
    </location>
</feature>
<dbReference type="InterPro" id="IPR018677">
    <property type="entry name" value="DUF2157"/>
</dbReference>
<keyword evidence="1" id="KW-0812">Transmembrane</keyword>
<feature type="domain" description="DUF2157" evidence="2">
    <location>
        <begin position="57"/>
        <end position="196"/>
    </location>
</feature>
<reference evidence="3 4" key="1">
    <citation type="submission" date="2018-03" db="EMBL/GenBank/DDBJ databases">
        <title>Genome sequencing of Simplicispira sp.</title>
        <authorList>
            <person name="Kim S.-J."/>
            <person name="Heo J."/>
            <person name="Kwon S.-W."/>
        </authorList>
    </citation>
    <scope>NUCLEOTIDE SEQUENCE [LARGE SCALE GENOMIC DNA]</scope>
    <source>
        <strain evidence="3 4">SC1-8</strain>
    </source>
</reference>
<feature type="transmembrane region" description="Helical" evidence="1">
    <location>
        <begin position="311"/>
        <end position="334"/>
    </location>
</feature>
<keyword evidence="1" id="KW-0472">Membrane</keyword>
<feature type="transmembrane region" description="Helical" evidence="1">
    <location>
        <begin position="340"/>
        <end position="362"/>
    </location>
</feature>
<dbReference type="Proteomes" id="UP000239326">
    <property type="component" value="Chromosome"/>
</dbReference>
<feature type="transmembrane region" description="Helical" evidence="1">
    <location>
        <begin position="231"/>
        <end position="250"/>
    </location>
</feature>
<proteinExistence type="predicted"/>
<feature type="transmembrane region" description="Helical" evidence="1">
    <location>
        <begin position="262"/>
        <end position="280"/>
    </location>
</feature>
<feature type="transmembrane region" description="Helical" evidence="1">
    <location>
        <begin position="172"/>
        <end position="189"/>
    </location>
</feature>
<evidence type="ECO:0000259" key="2">
    <source>
        <dbReference type="Pfam" id="PF09925"/>
    </source>
</evidence>
<name>A0A2S0N2W0_9BURK</name>
<dbReference type="KEGG" id="simp:C6571_15200"/>
<feature type="transmembrane region" description="Helical" evidence="1">
    <location>
        <begin position="94"/>
        <end position="114"/>
    </location>
</feature>
<keyword evidence="1" id="KW-1133">Transmembrane helix</keyword>
<evidence type="ECO:0000256" key="1">
    <source>
        <dbReference type="SAM" id="Phobius"/>
    </source>
</evidence>
<organism evidence="3 4">
    <name type="scientific">Simplicispira suum</name>
    <dbReference type="NCBI Taxonomy" id="2109915"/>
    <lineage>
        <taxon>Bacteria</taxon>
        <taxon>Pseudomonadati</taxon>
        <taxon>Pseudomonadota</taxon>
        <taxon>Betaproteobacteria</taxon>
        <taxon>Burkholderiales</taxon>
        <taxon>Comamonadaceae</taxon>
        <taxon>Simplicispira</taxon>
    </lineage>
</organism>
<feature type="transmembrane region" description="Helical" evidence="1">
    <location>
        <begin position="147"/>
        <end position="166"/>
    </location>
</feature>
<protein>
    <submittedName>
        <fullName evidence="3">DUF2157 domain-containing protein</fullName>
    </submittedName>
</protein>
<keyword evidence="4" id="KW-1185">Reference proteome</keyword>
<dbReference type="AlphaFoldDB" id="A0A2S0N2W0"/>
<dbReference type="Pfam" id="PF09925">
    <property type="entry name" value="DUF2157"/>
    <property type="match status" value="1"/>
</dbReference>
<feature type="transmembrane region" description="Helical" evidence="1">
    <location>
        <begin position="194"/>
        <end position="211"/>
    </location>
</feature>